<dbReference type="InterPro" id="IPR000182">
    <property type="entry name" value="GNAT_dom"/>
</dbReference>
<feature type="domain" description="N-acetyltransferase" evidence="1">
    <location>
        <begin position="20"/>
        <end position="202"/>
    </location>
</feature>
<protein>
    <submittedName>
        <fullName evidence="2">GNAT family N-acetyltransferase</fullName>
    </submittedName>
</protein>
<evidence type="ECO:0000313" key="3">
    <source>
        <dbReference type="Proteomes" id="UP000284057"/>
    </source>
</evidence>
<dbReference type="Gene3D" id="3.40.630.30">
    <property type="match status" value="1"/>
</dbReference>
<proteinExistence type="predicted"/>
<dbReference type="PROSITE" id="PS51186">
    <property type="entry name" value="GNAT"/>
    <property type="match status" value="1"/>
</dbReference>
<evidence type="ECO:0000259" key="1">
    <source>
        <dbReference type="PROSITE" id="PS51186"/>
    </source>
</evidence>
<dbReference type="RefSeq" id="WP_119660527.1">
    <property type="nucleotide sequence ID" value="NZ_QUAL01000141.1"/>
</dbReference>
<dbReference type="InterPro" id="IPR016181">
    <property type="entry name" value="Acyl_CoA_acyltransferase"/>
</dbReference>
<organism evidence="2 3">
    <name type="scientific">Jiangella rhizosphaerae</name>
    <dbReference type="NCBI Taxonomy" id="2293569"/>
    <lineage>
        <taxon>Bacteria</taxon>
        <taxon>Bacillati</taxon>
        <taxon>Actinomycetota</taxon>
        <taxon>Actinomycetes</taxon>
        <taxon>Jiangellales</taxon>
        <taxon>Jiangellaceae</taxon>
        <taxon>Jiangella</taxon>
    </lineage>
</organism>
<evidence type="ECO:0000313" key="2">
    <source>
        <dbReference type="EMBL" id="RIQ22059.1"/>
    </source>
</evidence>
<dbReference type="AlphaFoldDB" id="A0A418KQC2"/>
<name>A0A418KQC2_9ACTN</name>
<keyword evidence="2" id="KW-0808">Transferase</keyword>
<dbReference type="SUPFAM" id="SSF55729">
    <property type="entry name" value="Acyl-CoA N-acyltransferases (Nat)"/>
    <property type="match status" value="1"/>
</dbReference>
<dbReference type="Proteomes" id="UP000284057">
    <property type="component" value="Unassembled WGS sequence"/>
</dbReference>
<dbReference type="GO" id="GO:0016747">
    <property type="term" value="F:acyltransferase activity, transferring groups other than amino-acyl groups"/>
    <property type="evidence" value="ECO:0007669"/>
    <property type="project" value="InterPro"/>
</dbReference>
<gene>
    <name evidence="2" type="ORF">DY240_14255</name>
</gene>
<dbReference type="OrthoDB" id="3239945at2"/>
<sequence>MSPSEPSPFTAVPANEAGWADLRTVLGSRASSSRCWCQRYKLRPRESFGSVPAEDRAERLLDESGCGVPDAERTTGLVGYLGAEPAGWCALQPRADYAGLRRVFRVPWEGRDEDPADRGVWALTCFVTRAGFGRRGVATALARAAAGVARERGARAVEGYPITTTRVIAEELHVGTVGMFAAAGFTEVSRPTPRRAVMRIDF</sequence>
<reference evidence="2 3" key="1">
    <citation type="submission" date="2018-09" db="EMBL/GenBank/DDBJ databases">
        <title>Isolation, diversity and antifungal activity of actinobacteria from wheat.</title>
        <authorList>
            <person name="Han C."/>
        </authorList>
    </citation>
    <scope>NUCLEOTIDE SEQUENCE [LARGE SCALE GENOMIC DNA]</scope>
    <source>
        <strain evidence="2 3">NEAU-YY265</strain>
    </source>
</reference>
<keyword evidence="3" id="KW-1185">Reference proteome</keyword>
<dbReference type="EMBL" id="QUAL01000141">
    <property type="protein sequence ID" value="RIQ22059.1"/>
    <property type="molecule type" value="Genomic_DNA"/>
</dbReference>
<dbReference type="Pfam" id="PF00583">
    <property type="entry name" value="Acetyltransf_1"/>
    <property type="match status" value="1"/>
</dbReference>
<accession>A0A418KQC2</accession>
<comment type="caution">
    <text evidence="2">The sequence shown here is derived from an EMBL/GenBank/DDBJ whole genome shotgun (WGS) entry which is preliminary data.</text>
</comment>